<organism evidence="11 12">
    <name type="scientific">Coprobacter tertius</name>
    <dbReference type="NCBI Taxonomy" id="2944915"/>
    <lineage>
        <taxon>Bacteria</taxon>
        <taxon>Pseudomonadati</taxon>
        <taxon>Bacteroidota</taxon>
        <taxon>Bacteroidia</taxon>
        <taxon>Bacteroidales</taxon>
        <taxon>Barnesiellaceae</taxon>
        <taxon>Coprobacter</taxon>
    </lineage>
</organism>
<dbReference type="PANTHER" id="PTHR43065:SF10">
    <property type="entry name" value="PEROXIDE STRESS-ACTIVATED HISTIDINE KINASE MAK3"/>
    <property type="match status" value="1"/>
</dbReference>
<evidence type="ECO:0000256" key="9">
    <source>
        <dbReference type="SAM" id="Phobius"/>
    </source>
</evidence>
<keyword evidence="9" id="KW-0812">Transmembrane</keyword>
<keyword evidence="7" id="KW-0067">ATP-binding</keyword>
<keyword evidence="8" id="KW-0902">Two-component regulatory system</keyword>
<name>A0ABT1MLF9_9BACT</name>
<keyword evidence="6 11" id="KW-0418">Kinase</keyword>
<sequence length="386" mass="44656">MQNIYDTRQKFKFIFLSLSLIIVAVFLYISNNLVKDLSVEERNKMEIWAEATRALVTERPDSSTVDVGLNLRILQSNTSIPVIIADEDDNIIDYRNLNIPEEKSDRFLEKKLDEYKKNSNTIEIPIDNETRQYLYYDDSILLKRLSYYPMIQMGVMILFIIIAYLALMSTKKAEQNKVWVGLSKETAHQLGTPISSLMAWMDLLELNGVNKELLSDMNKDVKRLSVIAERFSKIGSKPEMKLESVNDVLTNATEYMRRRVSEKVKITTHTPDEPIYSMMCVPLIEWVIENLCKNAIDAMSGEGKIDITLFRDEKWCYIEIKDSGKGILKKYFKTIFHPGFTTKKRGWGLGLTLVKRIIEEYHDGKIFVKDSEIGKGTTFRIELRLA</sequence>
<feature type="domain" description="Histidine kinase" evidence="10">
    <location>
        <begin position="185"/>
        <end position="386"/>
    </location>
</feature>
<evidence type="ECO:0000256" key="4">
    <source>
        <dbReference type="ARBA" id="ARBA00022679"/>
    </source>
</evidence>
<keyword evidence="4" id="KW-0808">Transferase</keyword>
<gene>
    <name evidence="11" type="ORF">NMU02_10635</name>
</gene>
<evidence type="ECO:0000259" key="10">
    <source>
        <dbReference type="PROSITE" id="PS50109"/>
    </source>
</evidence>
<evidence type="ECO:0000256" key="1">
    <source>
        <dbReference type="ARBA" id="ARBA00000085"/>
    </source>
</evidence>
<feature type="transmembrane region" description="Helical" evidence="9">
    <location>
        <begin position="12"/>
        <end position="29"/>
    </location>
</feature>
<dbReference type="EMBL" id="JANDHW010000011">
    <property type="protein sequence ID" value="MCP9612548.1"/>
    <property type="molecule type" value="Genomic_DNA"/>
</dbReference>
<dbReference type="GO" id="GO:0016301">
    <property type="term" value="F:kinase activity"/>
    <property type="evidence" value="ECO:0007669"/>
    <property type="project" value="UniProtKB-KW"/>
</dbReference>
<dbReference type="SUPFAM" id="SSF55874">
    <property type="entry name" value="ATPase domain of HSP90 chaperone/DNA topoisomerase II/histidine kinase"/>
    <property type="match status" value="1"/>
</dbReference>
<accession>A0ABT1MLF9</accession>
<protein>
    <recommendedName>
        <fullName evidence="2">histidine kinase</fullName>
        <ecNumber evidence="2">2.7.13.3</ecNumber>
    </recommendedName>
</protein>
<evidence type="ECO:0000256" key="7">
    <source>
        <dbReference type="ARBA" id="ARBA00022840"/>
    </source>
</evidence>
<feature type="transmembrane region" description="Helical" evidence="9">
    <location>
        <begin position="147"/>
        <end position="167"/>
    </location>
</feature>
<keyword evidence="3" id="KW-0597">Phosphoprotein</keyword>
<dbReference type="InterPro" id="IPR036890">
    <property type="entry name" value="HATPase_C_sf"/>
</dbReference>
<keyword evidence="12" id="KW-1185">Reference proteome</keyword>
<dbReference type="PANTHER" id="PTHR43065">
    <property type="entry name" value="SENSOR HISTIDINE KINASE"/>
    <property type="match status" value="1"/>
</dbReference>
<comment type="catalytic activity">
    <reaction evidence="1">
        <text>ATP + protein L-histidine = ADP + protein N-phospho-L-histidine.</text>
        <dbReference type="EC" id="2.7.13.3"/>
    </reaction>
</comment>
<keyword evidence="9" id="KW-1133">Transmembrane helix</keyword>
<dbReference type="EC" id="2.7.13.3" evidence="2"/>
<dbReference type="Proteomes" id="UP001205603">
    <property type="component" value="Unassembled WGS sequence"/>
</dbReference>
<proteinExistence type="predicted"/>
<comment type="caution">
    <text evidence="11">The sequence shown here is derived from an EMBL/GenBank/DDBJ whole genome shotgun (WGS) entry which is preliminary data.</text>
</comment>
<evidence type="ECO:0000256" key="8">
    <source>
        <dbReference type="ARBA" id="ARBA00023012"/>
    </source>
</evidence>
<keyword evidence="9" id="KW-0472">Membrane</keyword>
<evidence type="ECO:0000256" key="5">
    <source>
        <dbReference type="ARBA" id="ARBA00022741"/>
    </source>
</evidence>
<evidence type="ECO:0000256" key="2">
    <source>
        <dbReference type="ARBA" id="ARBA00012438"/>
    </source>
</evidence>
<dbReference type="SMART" id="SM00387">
    <property type="entry name" value="HATPase_c"/>
    <property type="match status" value="1"/>
</dbReference>
<dbReference type="PRINTS" id="PR00344">
    <property type="entry name" value="BCTRLSENSOR"/>
</dbReference>
<dbReference type="Gene3D" id="3.30.565.10">
    <property type="entry name" value="Histidine kinase-like ATPase, C-terminal domain"/>
    <property type="match status" value="1"/>
</dbReference>
<dbReference type="PROSITE" id="PS50109">
    <property type="entry name" value="HIS_KIN"/>
    <property type="match status" value="1"/>
</dbReference>
<keyword evidence="5" id="KW-0547">Nucleotide-binding</keyword>
<dbReference type="InterPro" id="IPR004358">
    <property type="entry name" value="Sig_transdc_His_kin-like_C"/>
</dbReference>
<evidence type="ECO:0000256" key="6">
    <source>
        <dbReference type="ARBA" id="ARBA00022777"/>
    </source>
</evidence>
<evidence type="ECO:0000256" key="3">
    <source>
        <dbReference type="ARBA" id="ARBA00022553"/>
    </source>
</evidence>
<dbReference type="RefSeq" id="WP_255027875.1">
    <property type="nucleotide sequence ID" value="NZ_JANDHW010000011.1"/>
</dbReference>
<evidence type="ECO:0000313" key="11">
    <source>
        <dbReference type="EMBL" id="MCP9612548.1"/>
    </source>
</evidence>
<dbReference type="InterPro" id="IPR005467">
    <property type="entry name" value="His_kinase_dom"/>
</dbReference>
<dbReference type="Pfam" id="PF02518">
    <property type="entry name" value="HATPase_c"/>
    <property type="match status" value="1"/>
</dbReference>
<dbReference type="InterPro" id="IPR003594">
    <property type="entry name" value="HATPase_dom"/>
</dbReference>
<evidence type="ECO:0000313" key="12">
    <source>
        <dbReference type="Proteomes" id="UP001205603"/>
    </source>
</evidence>
<reference evidence="11 12" key="1">
    <citation type="submission" date="2022-07" db="EMBL/GenBank/DDBJ databases">
        <title>Fecal culturing of patients with breast cancer.</title>
        <authorList>
            <person name="Teng N.M.Y."/>
            <person name="Kiu R."/>
            <person name="Evans R."/>
            <person name="Baker D.J."/>
            <person name="Zenner C."/>
            <person name="Robinson S.D."/>
            <person name="Hall L.J."/>
        </authorList>
    </citation>
    <scope>NUCLEOTIDE SEQUENCE [LARGE SCALE GENOMIC DNA]</scope>
    <source>
        <strain evidence="11 12">LH1063</strain>
    </source>
</reference>